<organism evidence="5 6">
    <name type="scientific">Bordetella holmesii CDC-H585-BH</name>
    <dbReference type="NCBI Taxonomy" id="1331206"/>
    <lineage>
        <taxon>Bacteria</taxon>
        <taxon>Pseudomonadati</taxon>
        <taxon>Pseudomonadota</taxon>
        <taxon>Betaproteobacteria</taxon>
        <taxon>Burkholderiales</taxon>
        <taxon>Alcaligenaceae</taxon>
        <taxon>Bordetella</taxon>
    </lineage>
</organism>
<dbReference type="PATRIC" id="fig|1331206.3.peg.137"/>
<dbReference type="PRINTS" id="PR00033">
    <property type="entry name" value="HTHASNC"/>
</dbReference>
<dbReference type="Gene3D" id="3.30.70.920">
    <property type="match status" value="1"/>
</dbReference>
<dbReference type="PANTHER" id="PTHR30154:SF34">
    <property type="entry name" value="TRANSCRIPTIONAL REGULATOR AZLB"/>
    <property type="match status" value="1"/>
</dbReference>
<dbReference type="PANTHER" id="PTHR30154">
    <property type="entry name" value="LEUCINE-RESPONSIVE REGULATORY PROTEIN"/>
    <property type="match status" value="1"/>
</dbReference>
<gene>
    <name evidence="5" type="ORF">L497_3284</name>
</gene>
<evidence type="ECO:0000313" key="6">
    <source>
        <dbReference type="Proteomes" id="UP000026682"/>
    </source>
</evidence>
<dbReference type="Pfam" id="PF01037">
    <property type="entry name" value="AsnC_trans_reg"/>
    <property type="match status" value="1"/>
</dbReference>
<protein>
    <submittedName>
        <fullName evidence="5">Winged helix-turn-helix DNA-binding protein</fullName>
    </submittedName>
</protein>
<dbReference type="Pfam" id="PF13412">
    <property type="entry name" value="HTH_24"/>
    <property type="match status" value="1"/>
</dbReference>
<dbReference type="PROSITE" id="PS50956">
    <property type="entry name" value="HTH_ASNC_2"/>
    <property type="match status" value="1"/>
</dbReference>
<reference evidence="5 6" key="1">
    <citation type="submission" date="2014-03" db="EMBL/GenBank/DDBJ databases">
        <title>Genome sequence of Bordetella holmseii.</title>
        <authorList>
            <person name="Harvill E."/>
            <person name="Goodfield L.L."/>
            <person name="Ivanov Y."/>
            <person name="Meyer J.A."/>
            <person name="Newth C."/>
            <person name="Cassiday P."/>
            <person name="Tondella M.L."/>
            <person name="Liao P."/>
            <person name="Zimmerman J."/>
            <person name="Meert K."/>
            <person name="Wessel D."/>
            <person name="Berger J."/>
            <person name="Dean J.M."/>
            <person name="Holubkov R."/>
            <person name="Burr J."/>
            <person name="Liu T."/>
            <person name="Brinkac L.M."/>
            <person name="Sanka R."/>
            <person name="Kim M."/>
            <person name="Losada L."/>
        </authorList>
    </citation>
    <scope>NUCLEOTIDE SEQUENCE [LARGE SCALE GENOMIC DNA]</scope>
    <source>
        <strain evidence="5 6">CDC-H585-BH</strain>
    </source>
</reference>
<dbReference type="InterPro" id="IPR000485">
    <property type="entry name" value="AsnC-type_HTH_dom"/>
</dbReference>
<dbReference type="InterPro" id="IPR011991">
    <property type="entry name" value="ArsR-like_HTH"/>
</dbReference>
<dbReference type="AlphaFoldDB" id="A0A158M9Q3"/>
<keyword evidence="2 5" id="KW-0238">DNA-binding</keyword>
<keyword evidence="3" id="KW-0804">Transcription</keyword>
<dbReference type="InterPro" id="IPR036388">
    <property type="entry name" value="WH-like_DNA-bd_sf"/>
</dbReference>
<dbReference type="InterPro" id="IPR019887">
    <property type="entry name" value="Tscrpt_reg_AsnC/Lrp_C"/>
</dbReference>
<dbReference type="InterPro" id="IPR011008">
    <property type="entry name" value="Dimeric_a/b-barrel"/>
</dbReference>
<dbReference type="GeneID" id="93121580"/>
<dbReference type="SMART" id="SM00344">
    <property type="entry name" value="HTH_ASNC"/>
    <property type="match status" value="1"/>
</dbReference>
<dbReference type="GO" id="GO:0006355">
    <property type="term" value="P:regulation of DNA-templated transcription"/>
    <property type="evidence" value="ECO:0007669"/>
    <property type="project" value="UniProtKB-ARBA"/>
</dbReference>
<dbReference type="EMBL" id="JFZZ01000007">
    <property type="protein sequence ID" value="KAL00009.1"/>
    <property type="molecule type" value="Genomic_DNA"/>
</dbReference>
<evidence type="ECO:0000313" key="5">
    <source>
        <dbReference type="EMBL" id="KAL00009.1"/>
    </source>
</evidence>
<dbReference type="Gene3D" id="1.10.10.10">
    <property type="entry name" value="Winged helix-like DNA-binding domain superfamily/Winged helix DNA-binding domain"/>
    <property type="match status" value="1"/>
</dbReference>
<comment type="caution">
    <text evidence="5">The sequence shown here is derived from an EMBL/GenBank/DDBJ whole genome shotgun (WGS) entry which is preliminary data.</text>
</comment>
<dbReference type="InterPro" id="IPR019888">
    <property type="entry name" value="Tscrpt_reg_AsnC-like"/>
</dbReference>
<evidence type="ECO:0000256" key="2">
    <source>
        <dbReference type="ARBA" id="ARBA00023125"/>
    </source>
</evidence>
<keyword evidence="1" id="KW-0805">Transcription regulation</keyword>
<dbReference type="GO" id="GO:0005829">
    <property type="term" value="C:cytosol"/>
    <property type="evidence" value="ECO:0007669"/>
    <property type="project" value="TreeGrafter"/>
</dbReference>
<dbReference type="RefSeq" id="WP_005017681.1">
    <property type="nucleotide sequence ID" value="NZ_JFZZ01000007.1"/>
</dbReference>
<evidence type="ECO:0000259" key="4">
    <source>
        <dbReference type="PROSITE" id="PS50956"/>
    </source>
</evidence>
<dbReference type="GO" id="GO:0043200">
    <property type="term" value="P:response to amino acid"/>
    <property type="evidence" value="ECO:0007669"/>
    <property type="project" value="TreeGrafter"/>
</dbReference>
<accession>A0A158M9Q3</accession>
<evidence type="ECO:0000256" key="3">
    <source>
        <dbReference type="ARBA" id="ARBA00023163"/>
    </source>
</evidence>
<sequence>MQKTQEMTPSTTALPVLDDLDRRILEQLQRDSALTNQELALRVHASPPTCLRRVRRLTDTGIIARQVALLDATRLGSSLTAIVEITLDVQAAERLDEFEHLMLAEPAVLQCYRVSPGPDFVVIVLVRDMPAYHALAHRAFTAHANVRNVRTFFSVHRAKFETRVELPPATPAA</sequence>
<feature type="domain" description="HTH asnC-type" evidence="4">
    <location>
        <begin position="17"/>
        <end position="78"/>
    </location>
</feature>
<name>A0A158M9Q3_9BORD</name>
<dbReference type="Proteomes" id="UP000026682">
    <property type="component" value="Unassembled WGS sequence"/>
</dbReference>
<dbReference type="STRING" id="35814.BBB42_01130"/>
<proteinExistence type="predicted"/>
<dbReference type="InterPro" id="IPR036390">
    <property type="entry name" value="WH_DNA-bd_sf"/>
</dbReference>
<dbReference type="SUPFAM" id="SSF54909">
    <property type="entry name" value="Dimeric alpha+beta barrel"/>
    <property type="match status" value="1"/>
</dbReference>
<dbReference type="GO" id="GO:0043565">
    <property type="term" value="F:sequence-specific DNA binding"/>
    <property type="evidence" value="ECO:0007669"/>
    <property type="project" value="InterPro"/>
</dbReference>
<dbReference type="CDD" id="cd00090">
    <property type="entry name" value="HTH_ARSR"/>
    <property type="match status" value="1"/>
</dbReference>
<evidence type="ECO:0000256" key="1">
    <source>
        <dbReference type="ARBA" id="ARBA00023015"/>
    </source>
</evidence>
<dbReference type="SUPFAM" id="SSF46785">
    <property type="entry name" value="Winged helix' DNA-binding domain"/>
    <property type="match status" value="1"/>
</dbReference>